<evidence type="ECO:0000313" key="2">
    <source>
        <dbReference type="EMBL" id="NEN51694.1"/>
    </source>
</evidence>
<protein>
    <submittedName>
        <fullName evidence="2">Phosphotransferase</fullName>
    </submittedName>
</protein>
<dbReference type="EMBL" id="JAAGWB010000034">
    <property type="protein sequence ID" value="NEN51694.1"/>
    <property type="molecule type" value="Genomic_DNA"/>
</dbReference>
<dbReference type="Proteomes" id="UP000471152">
    <property type="component" value="Unassembled WGS sequence"/>
</dbReference>
<reference evidence="2 4" key="2">
    <citation type="submission" date="2020-02" db="EMBL/GenBank/DDBJ databases">
        <title>The WGS of Modestobacter muralis DSM 100205.</title>
        <authorList>
            <person name="Jiang Z."/>
        </authorList>
    </citation>
    <scope>NUCLEOTIDE SEQUENCE [LARGE SCALE GENOMIC DNA]</scope>
    <source>
        <strain evidence="2 4">DSM 100205</strain>
    </source>
</reference>
<accession>A0A6P0HCJ5</accession>
<reference evidence="1 3" key="1">
    <citation type="submission" date="2020-01" db="EMBL/GenBank/DDBJ databases">
        <title>the WGS Modestobacter muralis CPCC 204518.</title>
        <authorList>
            <person name="Jiang Z."/>
        </authorList>
    </citation>
    <scope>NUCLEOTIDE SEQUENCE [LARGE SCALE GENOMIC DNA]</scope>
    <source>
        <strain evidence="1 3">DSM 100205</strain>
    </source>
</reference>
<sequence>MTDRAVAAAVAVARAHGLAVVDPVVLSDGINLVVHLRPAPVVARIATYLPLVRPDPARAQRRDLLLAAALASAGASVLRPTDLLPPGPHTQDGFTIAFWQWVELLPERPTAEVAGRTLADLLEVLGTVDPGWSGEPLDTPLDDLAGFARRGVQLGAPADLVARTAELTEQLRPLLGGEVQPLHGDAHPGNLLRTPAGWVWADLEDTALGPRGWDVACLRHTQRLDGRAAVDAMPAPMTDEELRPFLLLRRLHATAWWFPHAARVPADLSLARTRLAEAVREVGAALG</sequence>
<organism evidence="2 4">
    <name type="scientific">Modestobacter muralis</name>
    <dbReference type="NCBI Taxonomy" id="1608614"/>
    <lineage>
        <taxon>Bacteria</taxon>
        <taxon>Bacillati</taxon>
        <taxon>Actinomycetota</taxon>
        <taxon>Actinomycetes</taxon>
        <taxon>Geodermatophilales</taxon>
        <taxon>Geodermatophilaceae</taxon>
        <taxon>Modestobacter</taxon>
    </lineage>
</organism>
<gene>
    <name evidence="2" type="ORF">G3R41_12235</name>
    <name evidence="1" type="ORF">GCU67_11580</name>
</gene>
<evidence type="ECO:0000313" key="3">
    <source>
        <dbReference type="Proteomes" id="UP000468828"/>
    </source>
</evidence>
<dbReference type="InterPro" id="IPR011009">
    <property type="entry name" value="Kinase-like_dom_sf"/>
</dbReference>
<comment type="caution">
    <text evidence="2">The sequence shown here is derived from an EMBL/GenBank/DDBJ whole genome shotgun (WGS) entry which is preliminary data.</text>
</comment>
<evidence type="ECO:0000313" key="1">
    <source>
        <dbReference type="EMBL" id="NEK94806.1"/>
    </source>
</evidence>
<proteinExistence type="predicted"/>
<dbReference type="Proteomes" id="UP000468828">
    <property type="component" value="Unassembled WGS sequence"/>
</dbReference>
<dbReference type="Gene3D" id="3.90.1200.10">
    <property type="match status" value="1"/>
</dbReference>
<dbReference type="AlphaFoldDB" id="A0A6P0HCJ5"/>
<keyword evidence="2" id="KW-0808">Transferase</keyword>
<evidence type="ECO:0000313" key="4">
    <source>
        <dbReference type="Proteomes" id="UP000471152"/>
    </source>
</evidence>
<dbReference type="GO" id="GO:0016740">
    <property type="term" value="F:transferase activity"/>
    <property type="evidence" value="ECO:0007669"/>
    <property type="project" value="UniProtKB-KW"/>
</dbReference>
<dbReference type="EMBL" id="JAAGWH010000032">
    <property type="protein sequence ID" value="NEK94806.1"/>
    <property type="molecule type" value="Genomic_DNA"/>
</dbReference>
<dbReference type="SUPFAM" id="SSF56112">
    <property type="entry name" value="Protein kinase-like (PK-like)"/>
    <property type="match status" value="1"/>
</dbReference>
<name>A0A6P0HCJ5_9ACTN</name>
<dbReference type="RefSeq" id="WP_163611369.1">
    <property type="nucleotide sequence ID" value="NZ_JAAGWB010000034.1"/>
</dbReference>
<keyword evidence="3" id="KW-1185">Reference proteome</keyword>